<dbReference type="AlphaFoldDB" id="A0A3B0MF92"/>
<proteinExistence type="predicted"/>
<evidence type="ECO:0000313" key="1">
    <source>
        <dbReference type="EMBL" id="SSW96247.1"/>
    </source>
</evidence>
<dbReference type="Pfam" id="PF02413">
    <property type="entry name" value="Caudo_TAP"/>
    <property type="match status" value="1"/>
</dbReference>
<dbReference type="InterPro" id="IPR003458">
    <property type="entry name" value="Phage_T4_Gp38_tail_assem"/>
</dbReference>
<sequence length="169" mass="20046">MQLNNFKRYEPENPPDEIKVQYFISEDGTDFYESFNSFTMKYKIGFDENDFVRTMSDDISAIYPDRLSIVDIETLPNDFDINEKWVYKNGKITRYKLTKNELIQQAEQNKFLLMDSANIVINPLQEAVDLDIANEDKKIKLTEWRKYRVLLNRVDVSTALDIEWPQKPV</sequence>
<name>A0A3B0MF92_9GAMM</name>
<dbReference type="PANTHER" id="PTHR34413">
    <property type="entry name" value="PROPHAGE TAIL FIBER ASSEMBLY PROTEIN HOMOLOG TFAE-RELATED-RELATED"/>
    <property type="match status" value="1"/>
</dbReference>
<reference evidence="1" key="1">
    <citation type="submission" date="2018-04" db="EMBL/GenBank/DDBJ databases">
        <authorList>
            <person name="Go L.Y."/>
            <person name="Mitchell J.A."/>
        </authorList>
    </citation>
    <scope>NUCLEOTIDE SEQUENCE</scope>
    <source>
        <strain evidence="1">ARTV</strain>
    </source>
</reference>
<dbReference type="PANTHER" id="PTHR34413:SF2">
    <property type="entry name" value="PROPHAGE TAIL FIBER ASSEMBLY PROTEIN HOMOLOG TFAE-RELATED"/>
    <property type="match status" value="1"/>
</dbReference>
<organism evidence="1">
    <name type="scientific">Arsenophonus endosymbiont of Trialeurodes vaporariorum</name>
    <dbReference type="NCBI Taxonomy" id="235567"/>
    <lineage>
        <taxon>Bacteria</taxon>
        <taxon>Pseudomonadati</taxon>
        <taxon>Pseudomonadota</taxon>
        <taxon>Gammaproteobacteria</taxon>
        <taxon>Enterobacterales</taxon>
        <taxon>Morganellaceae</taxon>
        <taxon>Arsenophonus</taxon>
    </lineage>
</organism>
<evidence type="ECO:0008006" key="2">
    <source>
        <dbReference type="Google" id="ProtNLM"/>
    </source>
</evidence>
<dbReference type="InterPro" id="IPR051220">
    <property type="entry name" value="TFA_Chaperone"/>
</dbReference>
<gene>
    <name evidence="1" type="ORF">ARTV_2561</name>
</gene>
<dbReference type="EMBL" id="UFQR01000011">
    <property type="protein sequence ID" value="SSW96247.1"/>
    <property type="molecule type" value="Genomic_DNA"/>
</dbReference>
<accession>A0A3B0MF92</accession>
<protein>
    <recommendedName>
        <fullName evidence="2">Tail fiber assembly protein</fullName>
    </recommendedName>
</protein>